<dbReference type="PANTHER" id="PTHR14165">
    <property type="entry name" value="MAJOR VAULT PROTEIN"/>
    <property type="match status" value="1"/>
</dbReference>
<dbReference type="InterPro" id="IPR039059">
    <property type="entry name" value="MVP"/>
</dbReference>
<dbReference type="SUPFAM" id="SSF117892">
    <property type="entry name" value="Band 7/SPFH domain"/>
    <property type="match status" value="1"/>
</dbReference>
<evidence type="ECO:0000313" key="4">
    <source>
        <dbReference type="EMBL" id="GFH51484.1"/>
    </source>
</evidence>
<feature type="transmembrane region" description="Helical" evidence="2">
    <location>
        <begin position="7"/>
        <end position="28"/>
    </location>
</feature>
<dbReference type="GO" id="GO:0005634">
    <property type="term" value="C:nucleus"/>
    <property type="evidence" value="ECO:0007669"/>
    <property type="project" value="TreeGrafter"/>
</dbReference>
<dbReference type="Proteomes" id="UP001054902">
    <property type="component" value="Unassembled WGS sequence"/>
</dbReference>
<dbReference type="InterPro" id="IPR001107">
    <property type="entry name" value="Band_7"/>
</dbReference>
<evidence type="ECO:0000259" key="3">
    <source>
        <dbReference type="Pfam" id="PF01145"/>
    </source>
</evidence>
<protein>
    <recommendedName>
        <fullName evidence="3">Band 7 domain-containing protein</fullName>
    </recommendedName>
</protein>
<dbReference type="AlphaFoldDB" id="A0AAD3H692"/>
<feature type="coiled-coil region" evidence="1">
    <location>
        <begin position="428"/>
        <end position="462"/>
    </location>
</feature>
<feature type="domain" description="Band 7" evidence="3">
    <location>
        <begin position="314"/>
        <end position="448"/>
    </location>
</feature>
<keyword evidence="1" id="KW-0175">Coiled coil</keyword>
<evidence type="ECO:0000313" key="5">
    <source>
        <dbReference type="Proteomes" id="UP001054902"/>
    </source>
</evidence>
<name>A0AAD3H692_9STRA</name>
<keyword evidence="2" id="KW-1133">Transmembrane helix</keyword>
<reference evidence="4 5" key="1">
    <citation type="journal article" date="2021" name="Sci. Rep.">
        <title>The genome of the diatom Chaetoceros tenuissimus carries an ancient integrated fragment of an extant virus.</title>
        <authorList>
            <person name="Hongo Y."/>
            <person name="Kimura K."/>
            <person name="Takaki Y."/>
            <person name="Yoshida Y."/>
            <person name="Baba S."/>
            <person name="Kobayashi G."/>
            <person name="Nagasaki K."/>
            <person name="Hano T."/>
            <person name="Tomaru Y."/>
        </authorList>
    </citation>
    <scope>NUCLEOTIDE SEQUENCE [LARGE SCALE GENOMIC DNA]</scope>
    <source>
        <strain evidence="4 5">NIES-3715</strain>
    </source>
</reference>
<evidence type="ECO:0000256" key="2">
    <source>
        <dbReference type="SAM" id="Phobius"/>
    </source>
</evidence>
<gene>
    <name evidence="4" type="ORF">CTEN210_07960</name>
</gene>
<organism evidence="4 5">
    <name type="scientific">Chaetoceros tenuissimus</name>
    <dbReference type="NCBI Taxonomy" id="426638"/>
    <lineage>
        <taxon>Eukaryota</taxon>
        <taxon>Sar</taxon>
        <taxon>Stramenopiles</taxon>
        <taxon>Ochrophyta</taxon>
        <taxon>Bacillariophyta</taxon>
        <taxon>Coscinodiscophyceae</taxon>
        <taxon>Chaetocerotophycidae</taxon>
        <taxon>Chaetocerotales</taxon>
        <taxon>Chaetocerotaceae</taxon>
        <taxon>Chaetoceros</taxon>
    </lineage>
</organism>
<keyword evidence="2" id="KW-0812">Transmembrane</keyword>
<dbReference type="EMBL" id="BLLK01000045">
    <property type="protein sequence ID" value="GFH51484.1"/>
    <property type="molecule type" value="Genomic_DNA"/>
</dbReference>
<dbReference type="PANTHER" id="PTHR14165:SF3">
    <property type="entry name" value="MAJOR VAULT PROTEIN"/>
    <property type="match status" value="1"/>
</dbReference>
<comment type="caution">
    <text evidence="4">The sequence shown here is derived from an EMBL/GenBank/DDBJ whole genome shotgun (WGS) entry which is preliminary data.</text>
</comment>
<dbReference type="InterPro" id="IPR036013">
    <property type="entry name" value="Band_7/SPFH_dom_sf"/>
</dbReference>
<dbReference type="GO" id="GO:0005737">
    <property type="term" value="C:cytoplasm"/>
    <property type="evidence" value="ECO:0007669"/>
    <property type="project" value="TreeGrafter"/>
</dbReference>
<sequence length="566" mass="64772">MGEIMSVTLISATICFVVIAVIGCIVYFKKCVKFISKDEQLLVEQLTSQEVYSGPAVIYLNPFLVKEAKVFKALSLAHMEYCVIKNTVTGERRIQEGPALVTLLPYDEIEKAKYGQSIDEDRLKRRAISLKANEFVRLIDKQSGKVRVVKGEASVIPTVDEELLDSSGKLLAMNLSAWEYVKVQDLNTGKIRTERGEKLVFLGPSEEYIEGKKAAIEIDDETAVLLRNKRTGQQRLVTEKKLFVPDSDEDIIEVRNLIKLADYEACIVRDKTGADSFYFGRNENERSFFLPPHSHLVKLLWSRGRRREYRDLEITKLDLRPMFMSFEFNCRTNDNVELILEGSFFWEVVDLKSMIQFTCDTTGDVCNHARSRFIELVSRVTLQEFMHKFNVIAEEVHSNDKSNFYSQRGVKIHSLEVTGYRCAERSTAAILEQIIQETTNRMNKLQQQESENEVQLREIEGDIEEEKARGDLIKIQTENSNAKARMEGLAEAERVKSFLNSIPNMDIHEKISLWKTLRKEDALRAVSSGNASLYFTPKDVNLSIENHEHISKDKNSCWADDSASDE</sequence>
<accession>A0AAD3H692</accession>
<keyword evidence="2" id="KW-0472">Membrane</keyword>
<keyword evidence="5" id="KW-1185">Reference proteome</keyword>
<evidence type="ECO:0000256" key="1">
    <source>
        <dbReference type="SAM" id="Coils"/>
    </source>
</evidence>
<dbReference type="Pfam" id="PF01145">
    <property type="entry name" value="Band_7"/>
    <property type="match status" value="1"/>
</dbReference>
<proteinExistence type="predicted"/>